<dbReference type="InterPro" id="IPR029052">
    <property type="entry name" value="Metallo-depent_PP-like"/>
</dbReference>
<evidence type="ECO:0000313" key="4">
    <source>
        <dbReference type="EMBL" id="QEH37185.1"/>
    </source>
</evidence>
<dbReference type="InterPro" id="IPR004843">
    <property type="entry name" value="Calcineurin-like_PHP"/>
</dbReference>
<evidence type="ECO:0000256" key="1">
    <source>
        <dbReference type="ARBA" id="ARBA00022729"/>
    </source>
</evidence>
<dbReference type="InterPro" id="IPR039331">
    <property type="entry name" value="PAPs-like"/>
</dbReference>
<proteinExistence type="predicted"/>
<dbReference type="PANTHER" id="PTHR22953:SF153">
    <property type="entry name" value="PURPLE ACID PHOSPHATASE"/>
    <property type="match status" value="1"/>
</dbReference>
<dbReference type="Pfam" id="PF00149">
    <property type="entry name" value="Metallophos"/>
    <property type="match status" value="1"/>
</dbReference>
<dbReference type="Gene3D" id="3.60.21.10">
    <property type="match status" value="1"/>
</dbReference>
<evidence type="ECO:0000259" key="2">
    <source>
        <dbReference type="Pfam" id="PF00149"/>
    </source>
</evidence>
<keyword evidence="1" id="KW-0732">Signal</keyword>
<dbReference type="OrthoDB" id="9809781at2"/>
<dbReference type="Pfam" id="PF16656">
    <property type="entry name" value="Pur_ac_phosph_N"/>
    <property type="match status" value="1"/>
</dbReference>
<keyword evidence="5" id="KW-1185">Reference proteome</keyword>
<evidence type="ECO:0000259" key="3">
    <source>
        <dbReference type="Pfam" id="PF16656"/>
    </source>
</evidence>
<name>A0A5B9WAQ7_9BACT</name>
<feature type="domain" description="Purple acid phosphatase N-terminal" evidence="3">
    <location>
        <begin position="238"/>
        <end position="348"/>
    </location>
</feature>
<dbReference type="Gene3D" id="2.60.40.380">
    <property type="entry name" value="Purple acid phosphatase-like, N-terminal"/>
    <property type="match status" value="1"/>
</dbReference>
<dbReference type="InterPro" id="IPR015914">
    <property type="entry name" value="PAPs_N"/>
</dbReference>
<dbReference type="PROSITE" id="PS51257">
    <property type="entry name" value="PROKAR_LIPOPROTEIN"/>
    <property type="match status" value="1"/>
</dbReference>
<dbReference type="RefSeq" id="WP_148596782.1">
    <property type="nucleotide sequence ID" value="NZ_CP042997.1"/>
</dbReference>
<dbReference type="SUPFAM" id="SSF56300">
    <property type="entry name" value="Metallo-dependent phosphatases"/>
    <property type="match status" value="1"/>
</dbReference>
<sequence length="642" mass="71148">MSAWTRKSGAVCVLLAGLFAGCRPDVPVEELPDAARTMRDVGRRLGASLSETRLTELAARGPALLAFLDRAERDALGRAYLRFRVDRPVAVAVAAPPSSVPFWIRDRGFIEDGDGLEVEGSRWSVYRKDFPAGWIGLGVNGLDRSPAAHYVAFVRAKAGSPPLEAAEVELSEDCRQAWRLVVAGPGVSASSDLRRPIENLPRGLQGAVALQPAHDGRHSTVLATGRVWKTHVPSSGRPDQVTLAYGADPAHELVWGWRTAPEVQRSMLRLVAARFESAEPDENRDPDLSSARVIEGTSRLLDTSNVLNDPLVRRHSVEVKGLQEDTVYLYSLGDGSAGGWGPWRATKTAKGRPGRLEFLYMGDAQTGLEDWGKRLMAAHRRHPGIEFVLLAGDLVDRGNERTNWDHFFLRARDLFDRVPVMPCVGNHEYLDRGPQLYRANFALPRNGPAGIDPGLVYHFEAGNAFIAVLDSTLAVSDPASAELQARWLDEALARTRAGWKIVMFHHPVYPSHPWRDSPNLRERWVPIMDRHRVDLVLQGHDHAYLRTYPMRGNRRASASEEGTVYVVSVAGDKFVDQPPRDYIEVGFTGTSTYQTIEIDDVTRKLTYRSWTGEGEQVDGMVLSRRAEGRLEEIASEGTRAVE</sequence>
<dbReference type="PANTHER" id="PTHR22953">
    <property type="entry name" value="ACID PHOSPHATASE RELATED"/>
    <property type="match status" value="1"/>
</dbReference>
<dbReference type="SUPFAM" id="SSF49363">
    <property type="entry name" value="Purple acid phosphatase, N-terminal domain"/>
    <property type="match status" value="1"/>
</dbReference>
<feature type="domain" description="Calcineurin-like phosphoesterase" evidence="2">
    <location>
        <begin position="362"/>
        <end position="544"/>
    </location>
</feature>
<accession>A0A5B9WAQ7</accession>
<protein>
    <submittedName>
        <fullName evidence="4">Calcineurin-like phosphoesterase</fullName>
    </submittedName>
</protein>
<reference evidence="4 5" key="1">
    <citation type="submission" date="2019-08" db="EMBL/GenBank/DDBJ databases">
        <title>Deep-cultivation of Planctomycetes and their phenomic and genomic characterization uncovers novel biology.</title>
        <authorList>
            <person name="Wiegand S."/>
            <person name="Jogler M."/>
            <person name="Boedeker C."/>
            <person name="Pinto D."/>
            <person name="Vollmers J."/>
            <person name="Rivas-Marin E."/>
            <person name="Kohn T."/>
            <person name="Peeters S.H."/>
            <person name="Heuer A."/>
            <person name="Rast P."/>
            <person name="Oberbeckmann S."/>
            <person name="Bunk B."/>
            <person name="Jeske O."/>
            <person name="Meyerdierks A."/>
            <person name="Storesund J.E."/>
            <person name="Kallscheuer N."/>
            <person name="Luecker S."/>
            <person name="Lage O.M."/>
            <person name="Pohl T."/>
            <person name="Merkel B.J."/>
            <person name="Hornburger P."/>
            <person name="Mueller R.-W."/>
            <person name="Bruemmer F."/>
            <person name="Labrenz M."/>
            <person name="Spormann A.M."/>
            <person name="Op den Camp H."/>
            <person name="Overmann J."/>
            <person name="Amann R."/>
            <person name="Jetten M.S.M."/>
            <person name="Mascher T."/>
            <person name="Medema M.H."/>
            <person name="Devos D.P."/>
            <person name="Kaster A.-K."/>
            <person name="Ovreas L."/>
            <person name="Rohde M."/>
            <person name="Galperin M.Y."/>
            <person name="Jogler C."/>
        </authorList>
    </citation>
    <scope>NUCLEOTIDE SEQUENCE [LARGE SCALE GENOMIC DNA]</scope>
    <source>
        <strain evidence="4 5">OJF2</strain>
    </source>
</reference>
<dbReference type="EMBL" id="CP042997">
    <property type="protein sequence ID" value="QEH37185.1"/>
    <property type="molecule type" value="Genomic_DNA"/>
</dbReference>
<organism evidence="4 5">
    <name type="scientific">Aquisphaera giovannonii</name>
    <dbReference type="NCBI Taxonomy" id="406548"/>
    <lineage>
        <taxon>Bacteria</taxon>
        <taxon>Pseudomonadati</taxon>
        <taxon>Planctomycetota</taxon>
        <taxon>Planctomycetia</taxon>
        <taxon>Isosphaerales</taxon>
        <taxon>Isosphaeraceae</taxon>
        <taxon>Aquisphaera</taxon>
    </lineage>
</organism>
<dbReference type="AlphaFoldDB" id="A0A5B9WAQ7"/>
<dbReference type="KEGG" id="agv:OJF2_57720"/>
<dbReference type="GO" id="GO:0046872">
    <property type="term" value="F:metal ion binding"/>
    <property type="evidence" value="ECO:0007669"/>
    <property type="project" value="InterPro"/>
</dbReference>
<dbReference type="InterPro" id="IPR008963">
    <property type="entry name" value="Purple_acid_Pase-like_N"/>
</dbReference>
<evidence type="ECO:0000313" key="5">
    <source>
        <dbReference type="Proteomes" id="UP000324233"/>
    </source>
</evidence>
<gene>
    <name evidence="4" type="ORF">OJF2_57720</name>
</gene>
<dbReference type="Proteomes" id="UP000324233">
    <property type="component" value="Chromosome"/>
</dbReference>
<dbReference type="GO" id="GO:0003993">
    <property type="term" value="F:acid phosphatase activity"/>
    <property type="evidence" value="ECO:0007669"/>
    <property type="project" value="InterPro"/>
</dbReference>